<gene>
    <name evidence="2" type="ORF">SCF082_LOCUS39094</name>
</gene>
<organism evidence="2 3">
    <name type="scientific">Durusdinium trenchii</name>
    <dbReference type="NCBI Taxonomy" id="1381693"/>
    <lineage>
        <taxon>Eukaryota</taxon>
        <taxon>Sar</taxon>
        <taxon>Alveolata</taxon>
        <taxon>Dinophyceae</taxon>
        <taxon>Suessiales</taxon>
        <taxon>Symbiodiniaceae</taxon>
        <taxon>Durusdinium</taxon>
    </lineage>
</organism>
<dbReference type="Proteomes" id="UP001642464">
    <property type="component" value="Unassembled WGS sequence"/>
</dbReference>
<reference evidence="2 3" key="1">
    <citation type="submission" date="2024-02" db="EMBL/GenBank/DDBJ databases">
        <authorList>
            <person name="Chen Y."/>
            <person name="Shah S."/>
            <person name="Dougan E. K."/>
            <person name="Thang M."/>
            <person name="Chan C."/>
        </authorList>
    </citation>
    <scope>NUCLEOTIDE SEQUENCE [LARGE SCALE GENOMIC DNA]</scope>
</reference>
<protein>
    <submittedName>
        <fullName evidence="2">Protein kinase domain-containing protein</fullName>
    </submittedName>
</protein>
<comment type="caution">
    <text evidence="2">The sequence shown here is derived from an EMBL/GenBank/DDBJ whole genome shotgun (WGS) entry which is preliminary data.</text>
</comment>
<feature type="non-terminal residue" evidence="2">
    <location>
        <position position="1"/>
    </location>
</feature>
<keyword evidence="2" id="KW-0418">Kinase</keyword>
<name>A0ABP0Q1U0_9DINO</name>
<feature type="region of interest" description="Disordered" evidence="1">
    <location>
        <begin position="16"/>
        <end position="38"/>
    </location>
</feature>
<feature type="compositionally biased region" description="Basic and acidic residues" evidence="1">
    <location>
        <begin position="148"/>
        <end position="177"/>
    </location>
</feature>
<evidence type="ECO:0000313" key="2">
    <source>
        <dbReference type="EMBL" id="CAK9082226.1"/>
    </source>
</evidence>
<feature type="compositionally biased region" description="Basic and acidic residues" evidence="1">
    <location>
        <begin position="25"/>
        <end position="37"/>
    </location>
</feature>
<feature type="region of interest" description="Disordered" evidence="1">
    <location>
        <begin position="142"/>
        <end position="177"/>
    </location>
</feature>
<keyword evidence="3" id="KW-1185">Reference proteome</keyword>
<evidence type="ECO:0000256" key="1">
    <source>
        <dbReference type="SAM" id="MobiDB-lite"/>
    </source>
</evidence>
<accession>A0ABP0Q1U0</accession>
<dbReference type="EMBL" id="CAXAMM010038934">
    <property type="protein sequence ID" value="CAK9082226.1"/>
    <property type="molecule type" value="Genomic_DNA"/>
</dbReference>
<proteinExistence type="predicted"/>
<dbReference type="GO" id="GO:0016301">
    <property type="term" value="F:kinase activity"/>
    <property type="evidence" value="ECO:0007669"/>
    <property type="project" value="UniProtKB-KW"/>
</dbReference>
<evidence type="ECO:0000313" key="3">
    <source>
        <dbReference type="Proteomes" id="UP001642464"/>
    </source>
</evidence>
<sequence length="177" mass="19858">QGDVGVSQGLIWRTMGCSSSGIPQEKPKPAGPRDHTHGIGTCEQIAIAEKLSELNKCMIQIGDRSEAECDAPQQQQDFDSWKHQIDASDVEALTEGQTLPMSQWADVQKAKKMNKSLIELVEDPSALKKAVKKRRMALEEVATYRNQLPEKERRDSRSKSSCKDAPTEEPKDRRERL</sequence>
<keyword evidence="2" id="KW-0808">Transferase</keyword>